<gene>
    <name evidence="2" type="ORF">BJX66DRAFT_319420</name>
</gene>
<feature type="region of interest" description="Disordered" evidence="1">
    <location>
        <begin position="15"/>
        <end position="44"/>
    </location>
</feature>
<organism evidence="2 3">
    <name type="scientific">Aspergillus keveii</name>
    <dbReference type="NCBI Taxonomy" id="714993"/>
    <lineage>
        <taxon>Eukaryota</taxon>
        <taxon>Fungi</taxon>
        <taxon>Dikarya</taxon>
        <taxon>Ascomycota</taxon>
        <taxon>Pezizomycotina</taxon>
        <taxon>Eurotiomycetes</taxon>
        <taxon>Eurotiomycetidae</taxon>
        <taxon>Eurotiales</taxon>
        <taxon>Aspergillaceae</taxon>
        <taxon>Aspergillus</taxon>
        <taxon>Aspergillus subgen. Nidulantes</taxon>
    </lineage>
</organism>
<accession>A0ABR4FI88</accession>
<reference evidence="2 3" key="1">
    <citation type="submission" date="2024-07" db="EMBL/GenBank/DDBJ databases">
        <title>Section-level genome sequencing and comparative genomics of Aspergillus sections Usti and Cavernicolus.</title>
        <authorList>
            <consortium name="Lawrence Berkeley National Laboratory"/>
            <person name="Nybo J.L."/>
            <person name="Vesth T.C."/>
            <person name="Theobald S."/>
            <person name="Frisvad J.C."/>
            <person name="Larsen T.O."/>
            <person name="Kjaerboelling I."/>
            <person name="Rothschild-Mancinelli K."/>
            <person name="Lyhne E.K."/>
            <person name="Kogle M.E."/>
            <person name="Barry K."/>
            <person name="Clum A."/>
            <person name="Na H."/>
            <person name="Ledsgaard L."/>
            <person name="Lin J."/>
            <person name="Lipzen A."/>
            <person name="Kuo A."/>
            <person name="Riley R."/>
            <person name="Mondo S."/>
            <person name="Labutti K."/>
            <person name="Haridas S."/>
            <person name="Pangalinan J."/>
            <person name="Salamov A.A."/>
            <person name="Simmons B.A."/>
            <person name="Magnuson J.K."/>
            <person name="Chen J."/>
            <person name="Drula E."/>
            <person name="Henrissat B."/>
            <person name="Wiebenga A."/>
            <person name="Lubbers R.J."/>
            <person name="Gomes A.C."/>
            <person name="Makela M.R."/>
            <person name="Stajich J."/>
            <person name="Grigoriev I.V."/>
            <person name="Mortensen U.H."/>
            <person name="De Vries R.P."/>
            <person name="Baker S.E."/>
            <person name="Andersen M.R."/>
        </authorList>
    </citation>
    <scope>NUCLEOTIDE SEQUENCE [LARGE SCALE GENOMIC DNA]</scope>
    <source>
        <strain evidence="2 3">CBS 209.92</strain>
    </source>
</reference>
<comment type="caution">
    <text evidence="2">The sequence shown here is derived from an EMBL/GenBank/DDBJ whole genome shotgun (WGS) entry which is preliminary data.</text>
</comment>
<evidence type="ECO:0000313" key="2">
    <source>
        <dbReference type="EMBL" id="KAL2782957.1"/>
    </source>
</evidence>
<name>A0ABR4FI88_9EURO</name>
<keyword evidence="3" id="KW-1185">Reference proteome</keyword>
<sequence>MWIYVNRRTKPWNISSPRRLLNSKPHRAKLHPTKRNRRKNQEDGNWETYSFGVYEASRPSTDAHKKWDDLNLPAMCDLERRLRLVAPAGLLVVKARILLDKMESTNIYGLNR</sequence>
<evidence type="ECO:0000313" key="3">
    <source>
        <dbReference type="Proteomes" id="UP001610563"/>
    </source>
</evidence>
<protein>
    <submittedName>
        <fullName evidence="2">Uncharacterized protein</fullName>
    </submittedName>
</protein>
<dbReference type="EMBL" id="JBFTWV010000291">
    <property type="protein sequence ID" value="KAL2782957.1"/>
    <property type="molecule type" value="Genomic_DNA"/>
</dbReference>
<evidence type="ECO:0000256" key="1">
    <source>
        <dbReference type="SAM" id="MobiDB-lite"/>
    </source>
</evidence>
<dbReference type="Proteomes" id="UP001610563">
    <property type="component" value="Unassembled WGS sequence"/>
</dbReference>
<feature type="compositionally biased region" description="Basic residues" evidence="1">
    <location>
        <begin position="24"/>
        <end position="38"/>
    </location>
</feature>
<proteinExistence type="predicted"/>